<dbReference type="GO" id="GO:0005525">
    <property type="term" value="F:GTP binding"/>
    <property type="evidence" value="ECO:0007669"/>
    <property type="project" value="UniProtKB-KW"/>
</dbReference>
<dbReference type="PANTHER" id="PTHR43721">
    <property type="entry name" value="ELONGATION FACTOR TU-RELATED"/>
    <property type="match status" value="1"/>
</dbReference>
<dbReference type="Pfam" id="PF03144">
    <property type="entry name" value="GTP_EFTU_D2"/>
    <property type="match status" value="1"/>
</dbReference>
<dbReference type="Pfam" id="PF00009">
    <property type="entry name" value="GTP_EFTU"/>
    <property type="match status" value="1"/>
</dbReference>
<dbReference type="InterPro" id="IPR000795">
    <property type="entry name" value="T_Tr_GTP-bd_dom"/>
</dbReference>
<evidence type="ECO:0000256" key="5">
    <source>
        <dbReference type="SAM" id="MobiDB-lite"/>
    </source>
</evidence>
<dbReference type="SUPFAM" id="SSF50465">
    <property type="entry name" value="EF-Tu/eEF-1alpha/eIF2-gamma C-terminal domain"/>
    <property type="match status" value="1"/>
</dbReference>
<dbReference type="InterPro" id="IPR009001">
    <property type="entry name" value="Transl_elong_EF1A/Init_IF2_C"/>
</dbReference>
<dbReference type="InterPro" id="IPR027417">
    <property type="entry name" value="P-loop_NTPase"/>
</dbReference>
<comment type="similarity">
    <text evidence="2">Belongs to the TRAFAC class translation factor GTPase superfamily. Classic translation factor GTPase family. EF-Tu/EF-1A subfamily.</text>
</comment>
<dbReference type="InterPro" id="IPR050055">
    <property type="entry name" value="EF-Tu_GTPase"/>
</dbReference>
<dbReference type="InterPro" id="IPR004161">
    <property type="entry name" value="EFTu-like_2"/>
</dbReference>
<dbReference type="PROSITE" id="PS51722">
    <property type="entry name" value="G_TR_2"/>
    <property type="match status" value="1"/>
</dbReference>
<proteinExistence type="inferred from homology"/>
<evidence type="ECO:0000256" key="3">
    <source>
        <dbReference type="ARBA" id="ARBA00022741"/>
    </source>
</evidence>
<dbReference type="PANTHER" id="PTHR43721:SF9">
    <property type="entry name" value="GTP-BINDING PROTEIN 1"/>
    <property type="match status" value="1"/>
</dbReference>
<dbReference type="EMBL" id="GBEZ01006028">
    <property type="protein sequence ID" value="JAC79340.1"/>
    <property type="molecule type" value="Transcribed_RNA"/>
</dbReference>
<dbReference type="FunFam" id="3.40.50.300:FF:000091">
    <property type="entry name" value="Probable GTP-binding protein 1"/>
    <property type="match status" value="1"/>
</dbReference>
<dbReference type="Gene3D" id="2.40.30.10">
    <property type="entry name" value="Translation factors"/>
    <property type="match status" value="2"/>
</dbReference>
<dbReference type="Gene3D" id="3.40.50.300">
    <property type="entry name" value="P-loop containing nucleotide triphosphate hydrolases"/>
    <property type="match status" value="1"/>
</dbReference>
<gene>
    <name evidence="7" type="ORF">TSPGSL018_12973</name>
</gene>
<dbReference type="SUPFAM" id="SSF52540">
    <property type="entry name" value="P-loop containing nucleoside triphosphate hydrolases"/>
    <property type="match status" value="1"/>
</dbReference>
<dbReference type="CDD" id="cd03708">
    <property type="entry name" value="GTPBP_III"/>
    <property type="match status" value="1"/>
</dbReference>
<evidence type="ECO:0000313" key="7">
    <source>
        <dbReference type="EMBL" id="JAC79340.1"/>
    </source>
</evidence>
<reference evidence="7" key="1">
    <citation type="submission" date="2014-05" db="EMBL/GenBank/DDBJ databases">
        <title>The transcriptome of the halophilic microalga Tetraselmis sp. GSL018 isolated from the Great Salt Lake, Utah.</title>
        <authorList>
            <person name="Jinkerson R.E."/>
            <person name="D'Adamo S."/>
            <person name="Posewitz M.C."/>
        </authorList>
    </citation>
    <scope>NUCLEOTIDE SEQUENCE</scope>
    <source>
        <strain evidence="7">GSL018</strain>
    </source>
</reference>
<feature type="domain" description="Tr-type G" evidence="6">
    <location>
        <begin position="161"/>
        <end position="390"/>
    </location>
</feature>
<dbReference type="FunFam" id="2.40.30.10:FF:000014">
    <property type="entry name" value="Probable GTP-binding protein 1"/>
    <property type="match status" value="1"/>
</dbReference>
<feature type="region of interest" description="Disordered" evidence="5">
    <location>
        <begin position="1"/>
        <end position="23"/>
    </location>
</feature>
<evidence type="ECO:0000256" key="1">
    <source>
        <dbReference type="ARBA" id="ARBA00003982"/>
    </source>
</evidence>
<feature type="compositionally biased region" description="Basic residues" evidence="5">
    <location>
        <begin position="1"/>
        <end position="12"/>
    </location>
</feature>
<name>A0A061S8V7_9CHLO</name>
<dbReference type="SUPFAM" id="SSF50447">
    <property type="entry name" value="Translation proteins"/>
    <property type="match status" value="1"/>
</dbReference>
<feature type="compositionally biased region" description="Polar residues" evidence="5">
    <location>
        <begin position="13"/>
        <end position="23"/>
    </location>
</feature>
<protein>
    <submittedName>
        <fullName evidence="7">Gtp-binding protein 1</fullName>
    </submittedName>
</protein>
<dbReference type="GO" id="GO:0003924">
    <property type="term" value="F:GTPase activity"/>
    <property type="evidence" value="ECO:0007669"/>
    <property type="project" value="InterPro"/>
</dbReference>
<organism evidence="7">
    <name type="scientific">Tetraselmis sp. GSL018</name>
    <dbReference type="NCBI Taxonomy" id="582737"/>
    <lineage>
        <taxon>Eukaryota</taxon>
        <taxon>Viridiplantae</taxon>
        <taxon>Chlorophyta</taxon>
        <taxon>core chlorophytes</taxon>
        <taxon>Chlorodendrophyceae</taxon>
        <taxon>Chlorodendrales</taxon>
        <taxon>Chlorodendraceae</taxon>
        <taxon>Tetraselmis</taxon>
    </lineage>
</organism>
<dbReference type="CDD" id="cd04165">
    <property type="entry name" value="GTPBP1_like"/>
    <property type="match status" value="1"/>
</dbReference>
<sequence length="579" mass="62664">MSAKISHKRMHHLSSTAPNQTEWETESISEVCDSMSMASIGAGKEDGEKGEDAVGMYELHVGDAAEQSEAELFEAQLSHALEVAAEEVRNMGEMFVEVGGGENVFGPTSPMDSATLDQVLGRLSEAASGWDAAATVVQRLDEGPRSCADVLLRHKPKSRQPLEVRCAVIGNVDSGKSTLVGVLTRSILDDGRGLARSKVFKHSHEESTGRTSSVSQHNLCLSESGEILNNSMFRNNNSGEYVAKSCKVITLVDLAGHERYFRTTAYGLTGHMPDYAAVVVGANAGLIGMCKEHLGVALALKVPTFFVITKCDDLCPEHVLKDTLKRLAALLKKPGVKKRPFVVRSTKDVVTCARNIQSANLAPIFLTSAVTGRGLSLLRSFLNLMPQRQRWSDYAKEAAEFIIDETFGVPGVGTVVAGTLKRGVIRPNTSLMLGPDIGDGSFVATAVKSIHYKRLPVQQVVAGQTAALALKKVKRSSVRKGMVLVDASLGPKASWEFDADVAILTHATTIQPRYQAVIHSEIIRQAARVVAMDSERLRSGDRAIARFRFLQRPEYVTPGSRFVFREGRTKGIGVITAAH</sequence>
<comment type="function">
    <text evidence="1">This protein promotes the GTP-dependent binding of aminoacyl-tRNA to the A-site of ribosomes during protein biosynthesis.</text>
</comment>
<dbReference type="InterPro" id="IPR009000">
    <property type="entry name" value="Transl_B-barrel_sf"/>
</dbReference>
<keyword evidence="4" id="KW-0342">GTP-binding</keyword>
<dbReference type="CDD" id="cd03694">
    <property type="entry name" value="GTPBP_II"/>
    <property type="match status" value="1"/>
</dbReference>
<evidence type="ECO:0000259" key="6">
    <source>
        <dbReference type="PROSITE" id="PS51722"/>
    </source>
</evidence>
<evidence type="ECO:0000256" key="4">
    <source>
        <dbReference type="ARBA" id="ARBA00023134"/>
    </source>
</evidence>
<evidence type="ECO:0000256" key="2">
    <source>
        <dbReference type="ARBA" id="ARBA00007249"/>
    </source>
</evidence>
<accession>A0A061S8V7</accession>
<dbReference type="GO" id="GO:0003746">
    <property type="term" value="F:translation elongation factor activity"/>
    <property type="evidence" value="ECO:0007669"/>
    <property type="project" value="TreeGrafter"/>
</dbReference>
<dbReference type="AlphaFoldDB" id="A0A061S8V7"/>
<keyword evidence="3" id="KW-0547">Nucleotide-binding</keyword>
<dbReference type="InterPro" id="IPR035531">
    <property type="entry name" value="GTPBP1-like"/>
</dbReference>